<dbReference type="EMBL" id="JAPHNI010000231">
    <property type="protein sequence ID" value="KAJ8113773.1"/>
    <property type="molecule type" value="Genomic_DNA"/>
</dbReference>
<name>A0ACC2IF78_9PLEO</name>
<reference evidence="1" key="1">
    <citation type="submission" date="2022-11" db="EMBL/GenBank/DDBJ databases">
        <title>Genome Sequence of Boeremia exigua.</title>
        <authorList>
            <person name="Buettner E."/>
        </authorList>
    </citation>
    <scope>NUCLEOTIDE SEQUENCE</scope>
    <source>
        <strain evidence="1">CU02</strain>
    </source>
</reference>
<organism evidence="1 2">
    <name type="scientific">Boeremia exigua</name>
    <dbReference type="NCBI Taxonomy" id="749465"/>
    <lineage>
        <taxon>Eukaryota</taxon>
        <taxon>Fungi</taxon>
        <taxon>Dikarya</taxon>
        <taxon>Ascomycota</taxon>
        <taxon>Pezizomycotina</taxon>
        <taxon>Dothideomycetes</taxon>
        <taxon>Pleosporomycetidae</taxon>
        <taxon>Pleosporales</taxon>
        <taxon>Pleosporineae</taxon>
        <taxon>Didymellaceae</taxon>
        <taxon>Boeremia</taxon>
    </lineage>
</organism>
<proteinExistence type="predicted"/>
<dbReference type="Proteomes" id="UP001153331">
    <property type="component" value="Unassembled WGS sequence"/>
</dbReference>
<accession>A0ACC2IF78</accession>
<comment type="caution">
    <text evidence="1">The sequence shown here is derived from an EMBL/GenBank/DDBJ whole genome shotgun (WGS) entry which is preliminary data.</text>
</comment>
<protein>
    <submittedName>
        <fullName evidence="1">Uncharacterized protein</fullName>
    </submittedName>
</protein>
<gene>
    <name evidence="1" type="ORF">OPT61_g4168</name>
</gene>
<evidence type="ECO:0000313" key="2">
    <source>
        <dbReference type="Proteomes" id="UP001153331"/>
    </source>
</evidence>
<evidence type="ECO:0000313" key="1">
    <source>
        <dbReference type="EMBL" id="KAJ8113773.1"/>
    </source>
</evidence>
<sequence>MYSSTTTSTIPTPRLQHGVQAQKLSLRHSLRSPVQVLGAYKNNAHNIERDGIVEEIAAAPQYFPRAP</sequence>
<keyword evidence="2" id="KW-1185">Reference proteome</keyword>